<evidence type="ECO:0000313" key="1">
    <source>
        <dbReference type="EMBL" id="KAH7318165.1"/>
    </source>
</evidence>
<gene>
    <name evidence="1" type="ORF">B0I35DRAFT_460638</name>
</gene>
<dbReference type="EMBL" id="JAGPNK010000007">
    <property type="protein sequence ID" value="KAH7318165.1"/>
    <property type="molecule type" value="Genomic_DNA"/>
</dbReference>
<dbReference type="Proteomes" id="UP000813444">
    <property type="component" value="Unassembled WGS sequence"/>
</dbReference>
<dbReference type="AlphaFoldDB" id="A0A8K0SNI4"/>
<name>A0A8K0SNI4_9HYPO</name>
<sequence>MANDRAERVPLFDHIRGKGAIDPIWNPLLRRMTMTDLGGFRPMSAYIAYHSELTLLCLVYWVINATVTAGGDSACPWLQPLRTMSVQTLWSQYELDHQCAILSMWDVGKSSSQDSVGLTAHHTSCTPAWIGCLCIPPPTDQNLRSIIQTVGLDDVIVKTCPLN</sequence>
<comment type="caution">
    <text evidence="1">The sequence shown here is derived from an EMBL/GenBank/DDBJ whole genome shotgun (WGS) entry which is preliminary data.</text>
</comment>
<protein>
    <submittedName>
        <fullName evidence="1">Uncharacterized protein</fullName>
    </submittedName>
</protein>
<accession>A0A8K0SNI4</accession>
<reference evidence="1" key="1">
    <citation type="journal article" date="2021" name="Nat. Commun.">
        <title>Genetic determinants of endophytism in the Arabidopsis root mycobiome.</title>
        <authorList>
            <person name="Mesny F."/>
            <person name="Miyauchi S."/>
            <person name="Thiergart T."/>
            <person name="Pickel B."/>
            <person name="Atanasova L."/>
            <person name="Karlsson M."/>
            <person name="Huettel B."/>
            <person name="Barry K.W."/>
            <person name="Haridas S."/>
            <person name="Chen C."/>
            <person name="Bauer D."/>
            <person name="Andreopoulos W."/>
            <person name="Pangilinan J."/>
            <person name="LaButti K."/>
            <person name="Riley R."/>
            <person name="Lipzen A."/>
            <person name="Clum A."/>
            <person name="Drula E."/>
            <person name="Henrissat B."/>
            <person name="Kohler A."/>
            <person name="Grigoriev I.V."/>
            <person name="Martin F.M."/>
            <person name="Hacquard S."/>
        </authorList>
    </citation>
    <scope>NUCLEOTIDE SEQUENCE</scope>
    <source>
        <strain evidence="1">MPI-CAGE-CH-0235</strain>
    </source>
</reference>
<keyword evidence="2" id="KW-1185">Reference proteome</keyword>
<organism evidence="1 2">
    <name type="scientific">Stachybotrys elegans</name>
    <dbReference type="NCBI Taxonomy" id="80388"/>
    <lineage>
        <taxon>Eukaryota</taxon>
        <taxon>Fungi</taxon>
        <taxon>Dikarya</taxon>
        <taxon>Ascomycota</taxon>
        <taxon>Pezizomycotina</taxon>
        <taxon>Sordariomycetes</taxon>
        <taxon>Hypocreomycetidae</taxon>
        <taxon>Hypocreales</taxon>
        <taxon>Stachybotryaceae</taxon>
        <taxon>Stachybotrys</taxon>
    </lineage>
</organism>
<evidence type="ECO:0000313" key="2">
    <source>
        <dbReference type="Proteomes" id="UP000813444"/>
    </source>
</evidence>
<proteinExistence type="predicted"/>